<protein>
    <submittedName>
        <fullName evidence="1">Uncharacterized protein</fullName>
    </submittedName>
</protein>
<sequence>MKPTLVVILFCIVVTLQATYAQAVLFEESIHMKRSVWKWQDREAFPVQNEADSSLSLFLIDRSSVQGLLFNKSLKLSDTLHAEKQGSGPAMHRILGASQGNGVYTLYLTSRDHRDFSTLTFDYTRREVQQHTLNLPLEKERFIGAIGYRGKLYMFTTVKGTSKLNLYGVTPAGQYEVHTYDFTGSAFMPTKGKDRLDDVFRAQPQTMLTAIDHEVPNDIELTSQVNKLYTLDHQLIITLDNELYQTWVITIDLNTYQEALKYYDQGKIHCGAALNASSASYIHNNVLYQMKGCPGEMVVRLTSLAKGEMLQEYRIQDTEEKIAFMNTPFLQVKTLGKNEKEKELNTARQFLRKLSKGKGGLSVYTTAAGVELAIGSYQAESKGSGAVMPMPMGGGSIMTPGGVVTLPVSYYPTYSGFVSSKASRSVYFKTLLHPADYTHKDGNLQKTGFEEMADFSRTLGDKSVAETVFKKGNYYVLGYYLKSKDQYVMRRFSH</sequence>
<reference evidence="1 2" key="1">
    <citation type="submission" date="2021-05" db="EMBL/GenBank/DDBJ databases">
        <title>A Polyphasic approach of four new species of the genus Ohtaekwangia: Ohtaekwangia histidinii sp. nov., Ohtaekwangia cretensis sp. nov., Ohtaekwangia indiensis sp. nov., Ohtaekwangia reichenbachii sp. nov. from diverse environment.</title>
        <authorList>
            <person name="Octaviana S."/>
        </authorList>
    </citation>
    <scope>NUCLEOTIDE SEQUENCE [LARGE SCALE GENOMIC DNA]</scope>
    <source>
        <strain evidence="1 2">PWU5</strain>
    </source>
</reference>
<accession>A0AAP2E447</accession>
<dbReference type="Proteomes" id="UP001319080">
    <property type="component" value="Unassembled WGS sequence"/>
</dbReference>
<gene>
    <name evidence="1" type="ORF">KK062_23210</name>
</gene>
<dbReference type="EMBL" id="JAHESE010000030">
    <property type="protein sequence ID" value="MBT1711172.1"/>
    <property type="molecule type" value="Genomic_DNA"/>
</dbReference>
<proteinExistence type="predicted"/>
<name>A0AAP2E447_9BACT</name>
<comment type="caution">
    <text evidence="1">The sequence shown here is derived from an EMBL/GenBank/DDBJ whole genome shotgun (WGS) entry which is preliminary data.</text>
</comment>
<dbReference type="RefSeq" id="WP_254086747.1">
    <property type="nucleotide sequence ID" value="NZ_JAHESE010000030.1"/>
</dbReference>
<keyword evidence="2" id="KW-1185">Reference proteome</keyword>
<evidence type="ECO:0000313" key="1">
    <source>
        <dbReference type="EMBL" id="MBT1711172.1"/>
    </source>
</evidence>
<evidence type="ECO:0000313" key="2">
    <source>
        <dbReference type="Proteomes" id="UP001319080"/>
    </source>
</evidence>
<dbReference type="AlphaFoldDB" id="A0AAP2E447"/>
<organism evidence="1 2">
    <name type="scientific">Dawidia cretensis</name>
    <dbReference type="NCBI Taxonomy" id="2782350"/>
    <lineage>
        <taxon>Bacteria</taxon>
        <taxon>Pseudomonadati</taxon>
        <taxon>Bacteroidota</taxon>
        <taxon>Cytophagia</taxon>
        <taxon>Cytophagales</taxon>
        <taxon>Chryseotaleaceae</taxon>
        <taxon>Dawidia</taxon>
    </lineage>
</organism>